<keyword evidence="2" id="KW-1185">Reference proteome</keyword>
<sequence length="253" mass="28025">MKRELVFHISSAAGIQLRTVQRLKQIGMLTTKRSFKEAADGNRYMVLEVQGADVPDETIWNQVSEVAGIISLMREPEQQTEPPPDPGAPQDKVPAFVPESGDPAIRDRMLIFSLLSRYPRLDGRFNEILSAIPPETRRERALELGLGFGSHLARQIDPKKPPTKLADSMTELLIPGLSPMATLRLEDRTMRISDNRIDLKGQGHREETCDFLKGTIAGLLRVYGLASLFVGSQCRNGSAGESCLFLFTPKPAT</sequence>
<dbReference type="Proteomes" id="UP000483379">
    <property type="component" value="Unassembled WGS sequence"/>
</dbReference>
<gene>
    <name evidence="1" type="ORF">G3446_08435</name>
</gene>
<evidence type="ECO:0000313" key="1">
    <source>
        <dbReference type="EMBL" id="NEV61918.1"/>
    </source>
</evidence>
<accession>A0A6M0JWN0</accession>
<dbReference type="RefSeq" id="WP_164452394.1">
    <property type="nucleotide sequence ID" value="NZ_JAAIJQ010000019.1"/>
</dbReference>
<protein>
    <recommendedName>
        <fullName evidence="3">4-vinyl reductase 4VR domain-containing protein</fullName>
    </recommendedName>
</protein>
<evidence type="ECO:0008006" key="3">
    <source>
        <dbReference type="Google" id="ProtNLM"/>
    </source>
</evidence>
<comment type="caution">
    <text evidence="1">The sequence shown here is derived from an EMBL/GenBank/DDBJ whole genome shotgun (WGS) entry which is preliminary data.</text>
</comment>
<organism evidence="1 2">
    <name type="scientific">Thiorhodococcus minor</name>
    <dbReference type="NCBI Taxonomy" id="57489"/>
    <lineage>
        <taxon>Bacteria</taxon>
        <taxon>Pseudomonadati</taxon>
        <taxon>Pseudomonadota</taxon>
        <taxon>Gammaproteobacteria</taxon>
        <taxon>Chromatiales</taxon>
        <taxon>Chromatiaceae</taxon>
        <taxon>Thiorhodococcus</taxon>
    </lineage>
</organism>
<name>A0A6M0JWN0_9GAMM</name>
<dbReference type="EMBL" id="JAAIJQ010000019">
    <property type="protein sequence ID" value="NEV61918.1"/>
    <property type="molecule type" value="Genomic_DNA"/>
</dbReference>
<reference evidence="1 2" key="1">
    <citation type="submission" date="2020-02" db="EMBL/GenBank/DDBJ databases">
        <title>Genome sequences of Thiorhodococcus mannitoliphagus and Thiorhodococcus minor, purple sulfur photosynthetic bacteria in the gammaproteobacterial family, Chromatiaceae.</title>
        <authorList>
            <person name="Aviles F.A."/>
            <person name="Meyer T.E."/>
            <person name="Kyndt J.A."/>
        </authorList>
    </citation>
    <scope>NUCLEOTIDE SEQUENCE [LARGE SCALE GENOMIC DNA]</scope>
    <source>
        <strain evidence="1 2">DSM 11518</strain>
    </source>
</reference>
<dbReference type="AlphaFoldDB" id="A0A6M0JWN0"/>
<evidence type="ECO:0000313" key="2">
    <source>
        <dbReference type="Proteomes" id="UP000483379"/>
    </source>
</evidence>
<proteinExistence type="predicted"/>